<dbReference type="SUPFAM" id="SSF56281">
    <property type="entry name" value="Metallo-hydrolase/oxidoreductase"/>
    <property type="match status" value="1"/>
</dbReference>
<dbReference type="Proteomes" id="UP001500603">
    <property type="component" value="Unassembled WGS sequence"/>
</dbReference>
<dbReference type="Pfam" id="PF00753">
    <property type="entry name" value="Lactamase_B"/>
    <property type="match status" value="1"/>
</dbReference>
<comment type="caution">
    <text evidence="2">The sequence shown here is derived from an EMBL/GenBank/DDBJ whole genome shotgun (WGS) entry which is preliminary data.</text>
</comment>
<protein>
    <recommendedName>
        <fullName evidence="1">Metallo-beta-lactamase domain-containing protein</fullName>
    </recommendedName>
</protein>
<evidence type="ECO:0000259" key="1">
    <source>
        <dbReference type="Pfam" id="PF00753"/>
    </source>
</evidence>
<reference evidence="3" key="1">
    <citation type="journal article" date="2019" name="Int. J. Syst. Evol. Microbiol.">
        <title>The Global Catalogue of Microorganisms (GCM) 10K type strain sequencing project: providing services to taxonomists for standard genome sequencing and annotation.</title>
        <authorList>
            <consortium name="The Broad Institute Genomics Platform"/>
            <consortium name="The Broad Institute Genome Sequencing Center for Infectious Disease"/>
            <person name="Wu L."/>
            <person name="Ma J."/>
        </authorList>
    </citation>
    <scope>NUCLEOTIDE SEQUENCE [LARGE SCALE GENOMIC DNA]</scope>
    <source>
        <strain evidence="3">JCM 18298</strain>
    </source>
</reference>
<sequence>MPVARDERHRRRRAGSRLVYADSIAPVLSKAVLWENSFRIDDNLVLEAGPGRTPGSSPVRLSSGSDRAVFVGDLVHSPVQFLEDPVTASATRRRVLERAADTAELIIPAHFAGPGAAEIRREGDKFTVSRWAQS</sequence>
<dbReference type="RefSeq" id="WP_345497378.1">
    <property type="nucleotide sequence ID" value="NZ_BAABJM010000004.1"/>
</dbReference>
<dbReference type="Gene3D" id="3.60.15.10">
    <property type="entry name" value="Ribonuclease Z/Hydroxyacylglutathione hydrolase-like"/>
    <property type="match status" value="1"/>
</dbReference>
<dbReference type="EMBL" id="BAABJM010000004">
    <property type="protein sequence ID" value="GAA5060998.1"/>
    <property type="molecule type" value="Genomic_DNA"/>
</dbReference>
<proteinExistence type="predicted"/>
<evidence type="ECO:0000313" key="2">
    <source>
        <dbReference type="EMBL" id="GAA5060998.1"/>
    </source>
</evidence>
<name>A0ABP9KNY5_9NOCA</name>
<dbReference type="InterPro" id="IPR036866">
    <property type="entry name" value="RibonucZ/Hydroxyglut_hydro"/>
</dbReference>
<feature type="domain" description="Metallo-beta-lactamase" evidence="1">
    <location>
        <begin position="28"/>
        <end position="110"/>
    </location>
</feature>
<accession>A0ABP9KNY5</accession>
<dbReference type="InterPro" id="IPR001279">
    <property type="entry name" value="Metallo-B-lactamas"/>
</dbReference>
<gene>
    <name evidence="2" type="ORF">GCM10023318_43080</name>
</gene>
<evidence type="ECO:0000313" key="3">
    <source>
        <dbReference type="Proteomes" id="UP001500603"/>
    </source>
</evidence>
<keyword evidence="3" id="KW-1185">Reference proteome</keyword>
<organism evidence="2 3">
    <name type="scientific">Nocardia callitridis</name>
    <dbReference type="NCBI Taxonomy" id="648753"/>
    <lineage>
        <taxon>Bacteria</taxon>
        <taxon>Bacillati</taxon>
        <taxon>Actinomycetota</taxon>
        <taxon>Actinomycetes</taxon>
        <taxon>Mycobacteriales</taxon>
        <taxon>Nocardiaceae</taxon>
        <taxon>Nocardia</taxon>
    </lineage>
</organism>